<proteinExistence type="predicted"/>
<sequence>MMLQRLIIIIITMCNIPMTFACLTSGTCDCGTNVGTSCSCSQPQITRSAYIAPPPLPAKNLPNIYVQPPQSYPSPYSVQHYRPINSLPVSYSQRYSGLSYTYNPPQSYPQQPLVSPALRVPPPSLPYNAPRTIGGNIMGSSGIYNPPRDIYEVHSRETLPKMKVERPTAFDQFTYPRTVIQQIQVSPSLVSRENPSQSSTNGDLQFKNDFLLPELPAQSIANIPDRYSKKLRNTKELNSYHDEITTTEIYQNFINANEKRILPHTFAIQHRLSGRQNTAQPKGDSKRRDRWNLSCISKTGSNVSKITGTGGGCIVNGHERSNIEQQDSQAELSQKENLKSFDALISDQQTTLNALRENFDKIITHNNSGTLQISQNSSNAENASRKQIDRNSTGNHKVFVQNLKIENGKTTFKKVLIGSWTGGNQRLFKQTNKLDNKEIQNENDDGHYNTYYHQTCTGWVLGRLRNETVTSAVRRCDQLKCEAANVRLSRNRILEITFLKNVTGRFKNYGTYCVAKNPISGIKFSRILVKTNGLSYSRRLHDDPSRSGIHYRKRWGPLRGAEQRIRPVRHDSESAISPHFFISSNKTHGYVNVIGNDDSLDDNSDNDNDSLLRNDNEDNEESD</sequence>
<feature type="signal peptide" evidence="2">
    <location>
        <begin position="1"/>
        <end position="21"/>
    </location>
</feature>
<organism evidence="3 4">
    <name type="scientific">Setaria digitata</name>
    <dbReference type="NCBI Taxonomy" id="48799"/>
    <lineage>
        <taxon>Eukaryota</taxon>
        <taxon>Metazoa</taxon>
        <taxon>Ecdysozoa</taxon>
        <taxon>Nematoda</taxon>
        <taxon>Chromadorea</taxon>
        <taxon>Rhabditida</taxon>
        <taxon>Spirurina</taxon>
        <taxon>Spiruromorpha</taxon>
        <taxon>Filarioidea</taxon>
        <taxon>Setariidae</taxon>
        <taxon>Setaria</taxon>
    </lineage>
</organism>
<reference evidence="4" key="1">
    <citation type="submission" date="2022-11" db="UniProtKB">
        <authorList>
            <consortium name="WormBaseParasite"/>
        </authorList>
    </citation>
    <scope>IDENTIFICATION</scope>
</reference>
<dbReference type="WBParaSite" id="sdigi.contig55.g3114.t1">
    <property type="protein sequence ID" value="sdigi.contig55.g3114.t1"/>
    <property type="gene ID" value="sdigi.contig55.g3114"/>
</dbReference>
<name>A0A915Q490_9BILA</name>
<evidence type="ECO:0000313" key="3">
    <source>
        <dbReference type="Proteomes" id="UP000887581"/>
    </source>
</evidence>
<dbReference type="AlphaFoldDB" id="A0A915Q490"/>
<feature type="compositionally biased region" description="Acidic residues" evidence="1">
    <location>
        <begin position="598"/>
        <end position="608"/>
    </location>
</feature>
<accession>A0A915Q490</accession>
<evidence type="ECO:0000256" key="1">
    <source>
        <dbReference type="SAM" id="MobiDB-lite"/>
    </source>
</evidence>
<dbReference type="Proteomes" id="UP000887581">
    <property type="component" value="Unplaced"/>
</dbReference>
<evidence type="ECO:0000256" key="2">
    <source>
        <dbReference type="SAM" id="SignalP"/>
    </source>
</evidence>
<keyword evidence="3" id="KW-1185">Reference proteome</keyword>
<dbReference type="PROSITE" id="PS51257">
    <property type="entry name" value="PROKAR_LIPOPROTEIN"/>
    <property type="match status" value="1"/>
</dbReference>
<feature type="chain" id="PRO_5036872241" evidence="2">
    <location>
        <begin position="22"/>
        <end position="623"/>
    </location>
</feature>
<evidence type="ECO:0000313" key="4">
    <source>
        <dbReference type="WBParaSite" id="sdigi.contig55.g3114.t1"/>
    </source>
</evidence>
<feature type="region of interest" description="Disordered" evidence="1">
    <location>
        <begin position="593"/>
        <end position="623"/>
    </location>
</feature>
<feature type="region of interest" description="Disordered" evidence="1">
    <location>
        <begin position="373"/>
        <end position="393"/>
    </location>
</feature>
<protein>
    <submittedName>
        <fullName evidence="4">Uncharacterized protein</fullName>
    </submittedName>
</protein>
<keyword evidence="2" id="KW-0732">Signal</keyword>
<feature type="compositionally biased region" description="Polar residues" evidence="1">
    <location>
        <begin position="373"/>
        <end position="382"/>
    </location>
</feature>